<accession>A0ABU4SGS2</accession>
<evidence type="ECO:0000313" key="1">
    <source>
        <dbReference type="EMBL" id="MDX7997789.1"/>
    </source>
</evidence>
<name>A0ABU4SGS2_9GAMM</name>
<keyword evidence="2" id="KW-1185">Reference proteome</keyword>
<dbReference type="RefSeq" id="WP_319924530.1">
    <property type="nucleotide sequence ID" value="NZ_VCDP01000003.1"/>
</dbReference>
<evidence type="ECO:0000313" key="2">
    <source>
        <dbReference type="Proteomes" id="UP001271640"/>
    </source>
</evidence>
<dbReference type="EMBL" id="VCDP01000003">
    <property type="protein sequence ID" value="MDX7997789.1"/>
    <property type="molecule type" value="Genomic_DNA"/>
</dbReference>
<comment type="caution">
    <text evidence="1">The sequence shown here is derived from an EMBL/GenBank/DDBJ whole genome shotgun (WGS) entry which is preliminary data.</text>
</comment>
<proteinExistence type="predicted"/>
<reference evidence="2" key="1">
    <citation type="journal article" date="2024" name="Toxins">
        <title>Genome Sequence Analysis of Native Xenorhabdus Strains Isolated from Entomopathogenic Nematodes in Argentina.</title>
        <authorList>
            <person name="Palma L."/>
            <person name="Frizzo L."/>
            <person name="Kaiser S."/>
            <person name="Berry C."/>
            <person name="Caballero P."/>
            <person name="Bode H.B."/>
            <person name="Del Valle E.E."/>
        </authorList>
    </citation>
    <scope>NUCLEOTIDE SEQUENCE [LARGE SCALE GENOMIC DNA]</scope>
    <source>
        <strain evidence="2">Reich</strain>
    </source>
</reference>
<gene>
    <name evidence="1" type="ORF">FE394_00890</name>
</gene>
<evidence type="ECO:0008006" key="3">
    <source>
        <dbReference type="Google" id="ProtNLM"/>
    </source>
</evidence>
<sequence>MNSENKINAHGEVRFMLETTQKYNIKQEDYIVLSLHDNAWKKVLSGEKKYEFRRRFRRKNTFAFVYVTTPVKAIKGAMLLGEPIPGTARYIADIAEKAIPGNGQSVFDYFEEKDFGLAIPIIKVIETPKISLDYLREKYNFVAPQFYLKLDGNKPLYENLTLCIK</sequence>
<protein>
    <recommendedName>
        <fullName evidence="3">ASCH domain-containing protein</fullName>
    </recommendedName>
</protein>
<dbReference type="Proteomes" id="UP001271640">
    <property type="component" value="Unassembled WGS sequence"/>
</dbReference>
<organism evidence="1 2">
    <name type="scientific">Xenorhabdus littoralis</name>
    <dbReference type="NCBI Taxonomy" id="2582835"/>
    <lineage>
        <taxon>Bacteria</taxon>
        <taxon>Pseudomonadati</taxon>
        <taxon>Pseudomonadota</taxon>
        <taxon>Gammaproteobacteria</taxon>
        <taxon>Enterobacterales</taxon>
        <taxon>Morganellaceae</taxon>
        <taxon>Xenorhabdus</taxon>
    </lineage>
</organism>